<comment type="subcellular location">
    <subcellularLocation>
        <location evidence="1">Secreted</location>
    </subcellularLocation>
</comment>
<dbReference type="Gene3D" id="4.10.800.10">
    <property type="entry name" value="Thyroglobulin type-1"/>
    <property type="match status" value="1"/>
</dbReference>
<dbReference type="AlphaFoldDB" id="A0A8X6QA33"/>
<dbReference type="PANTHER" id="PTHR12352">
    <property type="entry name" value="SECRETED MODULAR CALCIUM-BINDING PROTEIN"/>
    <property type="match status" value="1"/>
</dbReference>
<dbReference type="InterPro" id="IPR051950">
    <property type="entry name" value="Dev_reg/Prot_inhib"/>
</dbReference>
<dbReference type="PROSITE" id="PS51162">
    <property type="entry name" value="THYROGLOBULIN_1_2"/>
    <property type="match status" value="1"/>
</dbReference>
<keyword evidence="8" id="KW-1185">Reference proteome</keyword>
<dbReference type="SMART" id="SM00211">
    <property type="entry name" value="TY"/>
    <property type="match status" value="1"/>
</dbReference>
<dbReference type="Pfam" id="PF00086">
    <property type="entry name" value="Thyroglobulin_1"/>
    <property type="match status" value="1"/>
</dbReference>
<feature type="disulfide bond" evidence="5">
    <location>
        <begin position="19"/>
        <end position="26"/>
    </location>
</feature>
<comment type="caution">
    <text evidence="5">Lacks conserved residue(s) required for the propagation of feature annotation.</text>
</comment>
<keyword evidence="2" id="KW-0964">Secreted</keyword>
<organism evidence="7 8">
    <name type="scientific">Nephila pilipes</name>
    <name type="common">Giant wood spider</name>
    <name type="synonym">Nephila maculata</name>
    <dbReference type="NCBI Taxonomy" id="299642"/>
    <lineage>
        <taxon>Eukaryota</taxon>
        <taxon>Metazoa</taxon>
        <taxon>Ecdysozoa</taxon>
        <taxon>Arthropoda</taxon>
        <taxon>Chelicerata</taxon>
        <taxon>Arachnida</taxon>
        <taxon>Araneae</taxon>
        <taxon>Araneomorphae</taxon>
        <taxon>Entelegynae</taxon>
        <taxon>Araneoidea</taxon>
        <taxon>Nephilidae</taxon>
        <taxon>Nephila</taxon>
    </lineage>
</organism>
<dbReference type="SUPFAM" id="SSF57610">
    <property type="entry name" value="Thyroglobulin type-1 domain"/>
    <property type="match status" value="1"/>
</dbReference>
<dbReference type="PANTHER" id="PTHR12352:SF3">
    <property type="entry name" value="NIDOGEN-2"/>
    <property type="match status" value="1"/>
</dbReference>
<evidence type="ECO:0000313" key="7">
    <source>
        <dbReference type="EMBL" id="GFU15069.1"/>
    </source>
</evidence>
<keyword evidence="3" id="KW-0677">Repeat</keyword>
<accession>A0A8X6QA33</accession>
<dbReference type="CDD" id="cd00191">
    <property type="entry name" value="TY"/>
    <property type="match status" value="1"/>
</dbReference>
<evidence type="ECO:0000256" key="5">
    <source>
        <dbReference type="PROSITE-ProRule" id="PRU00500"/>
    </source>
</evidence>
<comment type="caution">
    <text evidence="7">The sequence shown here is derived from an EMBL/GenBank/DDBJ whole genome shotgun (WGS) entry which is preliminary data.</text>
</comment>
<evidence type="ECO:0000256" key="4">
    <source>
        <dbReference type="ARBA" id="ARBA00023157"/>
    </source>
</evidence>
<evidence type="ECO:0000256" key="2">
    <source>
        <dbReference type="ARBA" id="ARBA00022525"/>
    </source>
</evidence>
<sequence>PDAEMPKCEKDGSFAPLQCSEISKECWCVDRNGNVLVPPSTEVHSCD</sequence>
<dbReference type="OrthoDB" id="6412374at2759"/>
<evidence type="ECO:0000313" key="8">
    <source>
        <dbReference type="Proteomes" id="UP000887013"/>
    </source>
</evidence>
<proteinExistence type="predicted"/>
<dbReference type="EMBL" id="BMAW01030111">
    <property type="protein sequence ID" value="GFU15069.1"/>
    <property type="molecule type" value="Genomic_DNA"/>
</dbReference>
<dbReference type="InterPro" id="IPR000716">
    <property type="entry name" value="Thyroglobulin_1"/>
</dbReference>
<dbReference type="GO" id="GO:0005615">
    <property type="term" value="C:extracellular space"/>
    <property type="evidence" value="ECO:0007669"/>
    <property type="project" value="TreeGrafter"/>
</dbReference>
<feature type="domain" description="Thyroglobulin type-1" evidence="6">
    <location>
        <begin position="1"/>
        <end position="46"/>
    </location>
</feature>
<dbReference type="Proteomes" id="UP000887013">
    <property type="component" value="Unassembled WGS sequence"/>
</dbReference>
<evidence type="ECO:0000256" key="3">
    <source>
        <dbReference type="ARBA" id="ARBA00022737"/>
    </source>
</evidence>
<evidence type="ECO:0000259" key="6">
    <source>
        <dbReference type="PROSITE" id="PS51162"/>
    </source>
</evidence>
<keyword evidence="4 5" id="KW-1015">Disulfide bond</keyword>
<protein>
    <submittedName>
        <fullName evidence="7">U36-Nephitoxin-Nsp1a_1</fullName>
    </submittedName>
</protein>
<evidence type="ECO:0000256" key="1">
    <source>
        <dbReference type="ARBA" id="ARBA00004613"/>
    </source>
</evidence>
<dbReference type="InterPro" id="IPR036857">
    <property type="entry name" value="Thyroglobulin_1_sf"/>
</dbReference>
<name>A0A8X6QA33_NEPPI</name>
<reference evidence="7" key="1">
    <citation type="submission" date="2020-08" db="EMBL/GenBank/DDBJ databases">
        <title>Multicomponent nature underlies the extraordinary mechanical properties of spider dragline silk.</title>
        <authorList>
            <person name="Kono N."/>
            <person name="Nakamura H."/>
            <person name="Mori M."/>
            <person name="Yoshida Y."/>
            <person name="Ohtoshi R."/>
            <person name="Malay A.D."/>
            <person name="Moran D.A.P."/>
            <person name="Tomita M."/>
            <person name="Numata K."/>
            <person name="Arakawa K."/>
        </authorList>
    </citation>
    <scope>NUCLEOTIDE SEQUENCE</scope>
</reference>
<feature type="non-terminal residue" evidence="7">
    <location>
        <position position="1"/>
    </location>
</feature>
<gene>
    <name evidence="7" type="ORF">NPIL_321901</name>
</gene>